<dbReference type="VEuPathDB" id="FungiDB:MAPG_09484"/>
<accession>A0A0C4EA29</accession>
<evidence type="ECO:0000313" key="4">
    <source>
        <dbReference type="Proteomes" id="UP000011715"/>
    </source>
</evidence>
<dbReference type="Proteomes" id="UP000011715">
    <property type="component" value="Unassembled WGS sequence"/>
</dbReference>
<dbReference type="AlphaFoldDB" id="A0A0C4EA29"/>
<reference evidence="2" key="3">
    <citation type="submission" date="2011-03" db="EMBL/GenBank/DDBJ databases">
        <title>Annotation of Magnaporthe poae ATCC 64411.</title>
        <authorList>
            <person name="Ma L.-J."/>
            <person name="Dead R."/>
            <person name="Young S.K."/>
            <person name="Zeng Q."/>
            <person name="Gargeya S."/>
            <person name="Fitzgerald M."/>
            <person name="Haas B."/>
            <person name="Abouelleil A."/>
            <person name="Alvarado L."/>
            <person name="Arachchi H.M."/>
            <person name="Berlin A."/>
            <person name="Brown A."/>
            <person name="Chapman S.B."/>
            <person name="Chen Z."/>
            <person name="Dunbar C."/>
            <person name="Freedman E."/>
            <person name="Gearin G."/>
            <person name="Gellesch M."/>
            <person name="Goldberg J."/>
            <person name="Griggs A."/>
            <person name="Gujja S."/>
            <person name="Heiman D."/>
            <person name="Howarth C."/>
            <person name="Larson L."/>
            <person name="Lui A."/>
            <person name="MacDonald P.J.P."/>
            <person name="Mehta T."/>
            <person name="Montmayeur A."/>
            <person name="Murphy C."/>
            <person name="Neiman D."/>
            <person name="Pearson M."/>
            <person name="Priest M."/>
            <person name="Roberts A."/>
            <person name="Saif S."/>
            <person name="Shea T."/>
            <person name="Shenoy N."/>
            <person name="Sisk P."/>
            <person name="Stolte C."/>
            <person name="Sykes S."/>
            <person name="Yandava C."/>
            <person name="Wortman J."/>
            <person name="Nusbaum C."/>
            <person name="Birren B."/>
        </authorList>
    </citation>
    <scope>NUCLEOTIDE SEQUENCE</scope>
    <source>
        <strain evidence="2">ATCC 64411</strain>
    </source>
</reference>
<gene>
    <name evidence="2" type="ORF">MAPG_09484</name>
</gene>
<keyword evidence="4" id="KW-1185">Reference proteome</keyword>
<name>A0A0C4EA29_MAGP6</name>
<feature type="compositionally biased region" description="Polar residues" evidence="1">
    <location>
        <begin position="57"/>
        <end position="66"/>
    </location>
</feature>
<evidence type="ECO:0000313" key="3">
    <source>
        <dbReference type="EnsemblFungi" id="MAPG_09484T0"/>
    </source>
</evidence>
<evidence type="ECO:0000313" key="2">
    <source>
        <dbReference type="EMBL" id="KLU90959.1"/>
    </source>
</evidence>
<dbReference type="EMBL" id="GL876976">
    <property type="protein sequence ID" value="KLU90959.1"/>
    <property type="molecule type" value="Genomic_DNA"/>
</dbReference>
<reference evidence="3" key="5">
    <citation type="submission" date="2015-06" db="UniProtKB">
        <authorList>
            <consortium name="EnsemblFungi"/>
        </authorList>
    </citation>
    <scope>IDENTIFICATION</scope>
    <source>
        <strain evidence="3">ATCC 64411</strain>
    </source>
</reference>
<evidence type="ECO:0000256" key="1">
    <source>
        <dbReference type="SAM" id="MobiDB-lite"/>
    </source>
</evidence>
<feature type="region of interest" description="Disordered" evidence="1">
    <location>
        <begin position="1"/>
        <end position="87"/>
    </location>
</feature>
<protein>
    <submittedName>
        <fullName evidence="2 3">Uncharacterized protein</fullName>
    </submittedName>
</protein>
<reference evidence="3" key="4">
    <citation type="journal article" date="2015" name="G3 (Bethesda)">
        <title>Genome sequences of three phytopathogenic species of the Magnaporthaceae family of fungi.</title>
        <authorList>
            <person name="Okagaki L.H."/>
            <person name="Nunes C.C."/>
            <person name="Sailsbery J."/>
            <person name="Clay B."/>
            <person name="Brown D."/>
            <person name="John T."/>
            <person name="Oh Y."/>
            <person name="Young N."/>
            <person name="Fitzgerald M."/>
            <person name="Haas B.J."/>
            <person name="Zeng Q."/>
            <person name="Young S."/>
            <person name="Adiconis X."/>
            <person name="Fan L."/>
            <person name="Levin J.Z."/>
            <person name="Mitchell T.K."/>
            <person name="Okubara P.A."/>
            <person name="Farman M.L."/>
            <person name="Kohn L.M."/>
            <person name="Birren B."/>
            <person name="Ma L.-J."/>
            <person name="Dean R.A."/>
        </authorList>
    </citation>
    <scope>NUCLEOTIDE SEQUENCE</scope>
    <source>
        <strain evidence="3">ATCC 64411 / 73-15</strain>
    </source>
</reference>
<reference evidence="4" key="1">
    <citation type="submission" date="2010-05" db="EMBL/GenBank/DDBJ databases">
        <title>The genome sequence of Magnaporthe poae strain ATCC 64411.</title>
        <authorList>
            <person name="Ma L.-J."/>
            <person name="Dead R."/>
            <person name="Young S."/>
            <person name="Zeng Q."/>
            <person name="Koehrsen M."/>
            <person name="Alvarado L."/>
            <person name="Berlin A."/>
            <person name="Chapman S.B."/>
            <person name="Chen Z."/>
            <person name="Freedman E."/>
            <person name="Gellesch M."/>
            <person name="Goldberg J."/>
            <person name="Griggs A."/>
            <person name="Gujja S."/>
            <person name="Heilman E.R."/>
            <person name="Heiman D."/>
            <person name="Hepburn T."/>
            <person name="Howarth C."/>
            <person name="Jen D."/>
            <person name="Larson L."/>
            <person name="Mehta T."/>
            <person name="Neiman D."/>
            <person name="Pearson M."/>
            <person name="Roberts A."/>
            <person name="Saif S."/>
            <person name="Shea T."/>
            <person name="Shenoy N."/>
            <person name="Sisk P."/>
            <person name="Stolte C."/>
            <person name="Sykes S."/>
            <person name="Walk T."/>
            <person name="White J."/>
            <person name="Yandava C."/>
            <person name="Haas B."/>
            <person name="Nusbaum C."/>
            <person name="Birren B."/>
        </authorList>
    </citation>
    <scope>NUCLEOTIDE SEQUENCE [LARGE SCALE GENOMIC DNA]</scope>
    <source>
        <strain evidence="4">ATCC 64411 / 73-15</strain>
    </source>
</reference>
<dbReference type="EnsemblFungi" id="MAPG_09484T0">
    <property type="protein sequence ID" value="MAPG_09484T0"/>
    <property type="gene ID" value="MAPG_09484"/>
</dbReference>
<sequence length="195" mass="22004">MDGQAPALFHASHPGEAADSQIARPIQHAPMPDAQSQQAQLPPGQYDGTYNFPVPQPQSEGTQLRSDFQHHPPPQLHQQQPYNPLDPDALAFQQTNSLQVGQLDVQQTFADYQPFTQRTPWYSHMRTEAVHSPGPTASAREAFMLDMLQDILRDIASMKNEMYNMRIENRERSRAAGIQCEDFTWLMMHVAVPVG</sequence>
<reference evidence="2" key="2">
    <citation type="submission" date="2010-05" db="EMBL/GenBank/DDBJ databases">
        <title>The Genome Sequence of Magnaporthe poae strain ATCC 64411.</title>
        <authorList>
            <consortium name="The Broad Institute Genome Sequencing Platform"/>
            <consortium name="Broad Institute Genome Sequencing Center for Infectious Disease"/>
            <person name="Ma L.-J."/>
            <person name="Dead R."/>
            <person name="Young S."/>
            <person name="Zeng Q."/>
            <person name="Koehrsen M."/>
            <person name="Alvarado L."/>
            <person name="Berlin A."/>
            <person name="Chapman S.B."/>
            <person name="Chen Z."/>
            <person name="Freedman E."/>
            <person name="Gellesch M."/>
            <person name="Goldberg J."/>
            <person name="Griggs A."/>
            <person name="Gujja S."/>
            <person name="Heilman E.R."/>
            <person name="Heiman D."/>
            <person name="Hepburn T."/>
            <person name="Howarth C."/>
            <person name="Jen D."/>
            <person name="Larson L."/>
            <person name="Mehta T."/>
            <person name="Neiman D."/>
            <person name="Pearson M."/>
            <person name="Roberts A."/>
            <person name="Saif S."/>
            <person name="Shea T."/>
            <person name="Shenoy N."/>
            <person name="Sisk P."/>
            <person name="Stolte C."/>
            <person name="Sykes S."/>
            <person name="Walk T."/>
            <person name="White J."/>
            <person name="Yandava C."/>
            <person name="Haas B."/>
            <person name="Nusbaum C."/>
            <person name="Birren B."/>
        </authorList>
    </citation>
    <scope>NUCLEOTIDE SEQUENCE</scope>
    <source>
        <strain evidence="2">ATCC 64411</strain>
    </source>
</reference>
<dbReference type="EMBL" id="ADBL01002422">
    <property type="status" value="NOT_ANNOTATED_CDS"/>
    <property type="molecule type" value="Genomic_DNA"/>
</dbReference>
<organism evidence="3 4">
    <name type="scientific">Magnaporthiopsis poae (strain ATCC 64411 / 73-15)</name>
    <name type="common">Kentucky bluegrass fungus</name>
    <name type="synonym">Magnaporthe poae</name>
    <dbReference type="NCBI Taxonomy" id="644358"/>
    <lineage>
        <taxon>Eukaryota</taxon>
        <taxon>Fungi</taxon>
        <taxon>Dikarya</taxon>
        <taxon>Ascomycota</taxon>
        <taxon>Pezizomycotina</taxon>
        <taxon>Sordariomycetes</taxon>
        <taxon>Sordariomycetidae</taxon>
        <taxon>Magnaporthales</taxon>
        <taxon>Magnaporthaceae</taxon>
        <taxon>Magnaporthiopsis</taxon>
    </lineage>
</organism>
<proteinExistence type="predicted"/>